<evidence type="ECO:0000256" key="7">
    <source>
        <dbReference type="SAM" id="Phobius"/>
    </source>
</evidence>
<name>A0A1B9IEV3_9TREE</name>
<evidence type="ECO:0000256" key="6">
    <source>
        <dbReference type="SAM" id="MobiDB-lite"/>
    </source>
</evidence>
<evidence type="ECO:0000256" key="2">
    <source>
        <dbReference type="ARBA" id="ARBA00022448"/>
    </source>
</evidence>
<protein>
    <recommendedName>
        <fullName evidence="8">Major facilitator superfamily (MFS) profile domain-containing protein</fullName>
    </recommendedName>
</protein>
<keyword evidence="3 7" id="KW-0812">Transmembrane</keyword>
<comment type="subcellular location">
    <subcellularLocation>
        <location evidence="1">Membrane</location>
        <topology evidence="1">Multi-pass membrane protein</topology>
    </subcellularLocation>
</comment>
<reference evidence="10" key="2">
    <citation type="submission" date="2013-12" db="EMBL/GenBank/DDBJ databases">
        <title>Evolution of pathogenesis and genome organization in the Tremellales.</title>
        <authorList>
            <person name="Cuomo C."/>
            <person name="Litvintseva A."/>
            <person name="Heitman J."/>
            <person name="Chen Y."/>
            <person name="Sun S."/>
            <person name="Springer D."/>
            <person name="Dromer F."/>
            <person name="Young S."/>
            <person name="Zeng Q."/>
            <person name="Chapman S."/>
            <person name="Gujja S."/>
            <person name="Saif S."/>
            <person name="Birren B."/>
        </authorList>
    </citation>
    <scope>NUCLEOTIDE SEQUENCE [LARGE SCALE GENOMIC DNA]</scope>
    <source>
        <strain evidence="10">CBS 10435</strain>
    </source>
</reference>
<keyword evidence="10" id="KW-1185">Reference proteome</keyword>
<dbReference type="Proteomes" id="UP000092583">
    <property type="component" value="Unassembled WGS sequence"/>
</dbReference>
<dbReference type="EMBL" id="KV700092">
    <property type="protein sequence ID" value="OCF54228.1"/>
    <property type="molecule type" value="Genomic_DNA"/>
</dbReference>
<evidence type="ECO:0000313" key="9">
    <source>
        <dbReference type="EMBL" id="OCF54228.1"/>
    </source>
</evidence>
<dbReference type="SUPFAM" id="SSF103473">
    <property type="entry name" value="MFS general substrate transporter"/>
    <property type="match status" value="1"/>
</dbReference>
<dbReference type="PROSITE" id="PS50850">
    <property type="entry name" value="MFS"/>
    <property type="match status" value="1"/>
</dbReference>
<evidence type="ECO:0000256" key="1">
    <source>
        <dbReference type="ARBA" id="ARBA00004141"/>
    </source>
</evidence>
<dbReference type="InterPro" id="IPR020846">
    <property type="entry name" value="MFS_dom"/>
</dbReference>
<keyword evidence="4 7" id="KW-1133">Transmembrane helix</keyword>
<feature type="compositionally biased region" description="Basic and acidic residues" evidence="6">
    <location>
        <begin position="35"/>
        <end position="44"/>
    </location>
</feature>
<dbReference type="OrthoDB" id="419616at2759"/>
<dbReference type="Pfam" id="PF07690">
    <property type="entry name" value="MFS_1"/>
    <property type="match status" value="1"/>
</dbReference>
<dbReference type="InterPro" id="IPR011701">
    <property type="entry name" value="MFS"/>
</dbReference>
<dbReference type="PANTHER" id="PTHR23504">
    <property type="entry name" value="MAJOR FACILITATOR SUPERFAMILY DOMAIN-CONTAINING PROTEIN 10"/>
    <property type="match status" value="1"/>
</dbReference>
<keyword evidence="2" id="KW-0813">Transport</keyword>
<feature type="transmembrane region" description="Helical" evidence="7">
    <location>
        <begin position="309"/>
        <end position="328"/>
    </location>
</feature>
<dbReference type="Gene3D" id="1.20.1250.20">
    <property type="entry name" value="MFS general substrate transporter like domains"/>
    <property type="match status" value="1"/>
</dbReference>
<evidence type="ECO:0000259" key="8">
    <source>
        <dbReference type="PROSITE" id="PS50850"/>
    </source>
</evidence>
<dbReference type="PANTHER" id="PTHR23504:SF3">
    <property type="entry name" value="MAJOR FACILITATOR SUPERFAMILY (MFS) PROFILE DOMAIN-CONTAINING PROTEIN"/>
    <property type="match status" value="1"/>
</dbReference>
<feature type="transmembrane region" description="Helical" evidence="7">
    <location>
        <begin position="268"/>
        <end position="289"/>
    </location>
</feature>
<feature type="region of interest" description="Disordered" evidence="6">
    <location>
        <begin position="1"/>
        <end position="44"/>
    </location>
</feature>
<feature type="transmembrane region" description="Helical" evidence="7">
    <location>
        <begin position="222"/>
        <end position="247"/>
    </location>
</feature>
<evidence type="ECO:0000313" key="10">
    <source>
        <dbReference type="Proteomes" id="UP000092583"/>
    </source>
</evidence>
<feature type="domain" description="Major facilitator superfamily (MFS) profile" evidence="8">
    <location>
        <begin position="52"/>
        <end position="466"/>
    </location>
</feature>
<gene>
    <name evidence="9" type="ORF">L486_08140</name>
</gene>
<feature type="transmembrane region" description="Helical" evidence="7">
    <location>
        <begin position="402"/>
        <end position="422"/>
    </location>
</feature>
<dbReference type="GO" id="GO:0022857">
    <property type="term" value="F:transmembrane transporter activity"/>
    <property type="evidence" value="ECO:0007669"/>
    <property type="project" value="InterPro"/>
</dbReference>
<feature type="transmembrane region" description="Helical" evidence="7">
    <location>
        <begin position="89"/>
        <end position="111"/>
    </location>
</feature>
<dbReference type="PRINTS" id="PR01035">
    <property type="entry name" value="TCRTETA"/>
</dbReference>
<reference evidence="9 10" key="1">
    <citation type="submission" date="2013-07" db="EMBL/GenBank/DDBJ databases">
        <title>The Genome Sequence of Kwoniella mangroviensis CBS10435.</title>
        <authorList>
            <consortium name="The Broad Institute Genome Sequencing Platform"/>
            <person name="Cuomo C."/>
            <person name="Litvintseva A."/>
            <person name="Chen Y."/>
            <person name="Heitman J."/>
            <person name="Sun S."/>
            <person name="Springer D."/>
            <person name="Dromer F."/>
            <person name="Young S.K."/>
            <person name="Zeng Q."/>
            <person name="Gargeya S."/>
            <person name="Fitzgerald M."/>
            <person name="Abouelleil A."/>
            <person name="Alvarado L."/>
            <person name="Berlin A.M."/>
            <person name="Chapman S.B."/>
            <person name="Dewar J."/>
            <person name="Goldberg J."/>
            <person name="Griggs A."/>
            <person name="Gujja S."/>
            <person name="Hansen M."/>
            <person name="Howarth C."/>
            <person name="Imamovic A."/>
            <person name="Larimer J."/>
            <person name="McCowan C."/>
            <person name="Murphy C."/>
            <person name="Pearson M."/>
            <person name="Priest M."/>
            <person name="Roberts A."/>
            <person name="Saif S."/>
            <person name="Shea T."/>
            <person name="Sykes S."/>
            <person name="Wortman J."/>
            <person name="Nusbaum C."/>
            <person name="Birren B."/>
        </authorList>
    </citation>
    <scope>NUCLEOTIDE SEQUENCE [LARGE SCALE GENOMIC DNA]</scope>
    <source>
        <strain evidence="9 10">CBS 10435</strain>
    </source>
</reference>
<dbReference type="AlphaFoldDB" id="A0A1B9IEV3"/>
<accession>A0A1B9IEV3</accession>
<feature type="transmembrane region" description="Helical" evidence="7">
    <location>
        <begin position="146"/>
        <end position="168"/>
    </location>
</feature>
<feature type="transmembrane region" description="Helical" evidence="7">
    <location>
        <begin position="123"/>
        <end position="140"/>
    </location>
</feature>
<organism evidence="9 10">
    <name type="scientific">Kwoniella mangroviensis CBS 10435</name>
    <dbReference type="NCBI Taxonomy" id="1331196"/>
    <lineage>
        <taxon>Eukaryota</taxon>
        <taxon>Fungi</taxon>
        <taxon>Dikarya</taxon>
        <taxon>Basidiomycota</taxon>
        <taxon>Agaricomycotina</taxon>
        <taxon>Tremellomycetes</taxon>
        <taxon>Tremellales</taxon>
        <taxon>Cryptococcaceae</taxon>
        <taxon>Kwoniella</taxon>
    </lineage>
</organism>
<keyword evidence="5 7" id="KW-0472">Membrane</keyword>
<dbReference type="InterPro" id="IPR036259">
    <property type="entry name" value="MFS_trans_sf"/>
</dbReference>
<evidence type="ECO:0000256" key="5">
    <source>
        <dbReference type="ARBA" id="ARBA00023136"/>
    </source>
</evidence>
<sequence length="493" mass="53519">MVSVRSDDEETLTIRPARTQEPNYGATEPLSNDVEEGRLAKKSEPNPLDMGQIILLSTARISEPLTFGILFPFVQQMIVETGEVSVENVGYSVGFIEVAFSITQCLSLLYWARAADKFGRKPVLIASLFGALSSTALFGFCKHVWQMYACRFLAGVFGGNAMVIRTLFTENCDSTNQATAFAYFAFAANMGAVLGPTLGGYFAEPAKQWPKVFGHIQLFVRFPYALPCVVCAIYILVSMVLCSIYLKETRPQECDNPPTIKSVLTRKMVGMLGIYGWAVTVVFCIYALFPLYLFTPVAIGGQSKNPPQIASYGAANGLCQGLWLLIGLPRFDRWLGTKRTFVIVSSMFPIFILLPALANAFARSDHWLLSQLSLGAFVTIGSSGNMTFTSVQLLLNSCAPPAAIATVNGIAVAICGIVKSIFPAVINSIFAISVSNQILKGYLAWIVLAAMAAGTFVCALYAPEASDDSKDLAKSKRRVLEAEGEEVMESGQF</sequence>
<proteinExistence type="predicted"/>
<feature type="transmembrane region" description="Helical" evidence="7">
    <location>
        <begin position="180"/>
        <end position="202"/>
    </location>
</feature>
<dbReference type="InterPro" id="IPR001958">
    <property type="entry name" value="Tet-R_TetA/multi-R_MdtG-like"/>
</dbReference>
<evidence type="ECO:0000256" key="3">
    <source>
        <dbReference type="ARBA" id="ARBA00022692"/>
    </source>
</evidence>
<feature type="transmembrane region" description="Helical" evidence="7">
    <location>
        <begin position="374"/>
        <end position="395"/>
    </location>
</feature>
<feature type="transmembrane region" description="Helical" evidence="7">
    <location>
        <begin position="340"/>
        <end position="362"/>
    </location>
</feature>
<evidence type="ECO:0000256" key="4">
    <source>
        <dbReference type="ARBA" id="ARBA00022989"/>
    </source>
</evidence>
<dbReference type="GO" id="GO:0016020">
    <property type="term" value="C:membrane"/>
    <property type="evidence" value="ECO:0007669"/>
    <property type="project" value="UniProtKB-SubCell"/>
</dbReference>
<feature type="transmembrane region" description="Helical" evidence="7">
    <location>
        <begin position="442"/>
        <end position="462"/>
    </location>
</feature>